<gene>
    <name evidence="1" type="ORF">LITE_LOCUS27391</name>
</gene>
<organism evidence="1 2">
    <name type="scientific">Linum tenue</name>
    <dbReference type="NCBI Taxonomy" id="586396"/>
    <lineage>
        <taxon>Eukaryota</taxon>
        <taxon>Viridiplantae</taxon>
        <taxon>Streptophyta</taxon>
        <taxon>Embryophyta</taxon>
        <taxon>Tracheophyta</taxon>
        <taxon>Spermatophyta</taxon>
        <taxon>Magnoliopsida</taxon>
        <taxon>eudicotyledons</taxon>
        <taxon>Gunneridae</taxon>
        <taxon>Pentapetalae</taxon>
        <taxon>rosids</taxon>
        <taxon>fabids</taxon>
        <taxon>Malpighiales</taxon>
        <taxon>Linaceae</taxon>
        <taxon>Linum</taxon>
    </lineage>
</organism>
<proteinExistence type="predicted"/>
<sequence length="53" mass="5679">GVRDGRDWDPPAVAAEELEPADAVLQHHGEEVWVLVWVGSDFLGLGGLEVVVS</sequence>
<keyword evidence="2" id="KW-1185">Reference proteome</keyword>
<dbReference type="AlphaFoldDB" id="A0AAV0MBB0"/>
<name>A0AAV0MBB0_9ROSI</name>
<evidence type="ECO:0000313" key="1">
    <source>
        <dbReference type="EMBL" id="CAI0442783.1"/>
    </source>
</evidence>
<protein>
    <submittedName>
        <fullName evidence="1">Uncharacterized protein</fullName>
    </submittedName>
</protein>
<evidence type="ECO:0000313" key="2">
    <source>
        <dbReference type="Proteomes" id="UP001154282"/>
    </source>
</evidence>
<dbReference type="EMBL" id="CAMGYJ010000007">
    <property type="protein sequence ID" value="CAI0442783.1"/>
    <property type="molecule type" value="Genomic_DNA"/>
</dbReference>
<dbReference type="Proteomes" id="UP001154282">
    <property type="component" value="Unassembled WGS sequence"/>
</dbReference>
<feature type="non-terminal residue" evidence="1">
    <location>
        <position position="1"/>
    </location>
</feature>
<reference evidence="1" key="1">
    <citation type="submission" date="2022-08" db="EMBL/GenBank/DDBJ databases">
        <authorList>
            <person name="Gutierrez-Valencia J."/>
        </authorList>
    </citation>
    <scope>NUCLEOTIDE SEQUENCE</scope>
</reference>
<comment type="caution">
    <text evidence="1">The sequence shown here is derived from an EMBL/GenBank/DDBJ whole genome shotgun (WGS) entry which is preliminary data.</text>
</comment>
<accession>A0AAV0MBB0</accession>